<keyword evidence="12" id="KW-0325">Glycoprotein</keyword>
<dbReference type="InterPro" id="IPR019793">
    <property type="entry name" value="Peroxidases_heam-ligand_BS"/>
</dbReference>
<dbReference type="PROSITE" id="PS50873">
    <property type="entry name" value="PEROXIDASE_4"/>
    <property type="match status" value="3"/>
</dbReference>
<feature type="binding site" evidence="15">
    <location>
        <position position="365"/>
    </location>
    <ligand>
        <name>Ca(2+)</name>
        <dbReference type="ChEBI" id="CHEBI:29108"/>
        <label>1</label>
    </ligand>
</feature>
<dbReference type="FunFam" id="1.10.420.10:FF:000001">
    <property type="entry name" value="Peroxidase"/>
    <property type="match status" value="3"/>
</dbReference>
<evidence type="ECO:0000256" key="6">
    <source>
        <dbReference type="ARBA" id="ARBA00022617"/>
    </source>
</evidence>
<keyword evidence="11 17" id="KW-1015">Disulfide bond</keyword>
<dbReference type="SUPFAM" id="SSF48113">
    <property type="entry name" value="Heme-dependent peroxidases"/>
    <property type="match status" value="4"/>
</dbReference>
<feature type="binding site" evidence="15">
    <location>
        <position position="368"/>
    </location>
    <ligand>
        <name>Ca(2+)</name>
        <dbReference type="ChEBI" id="CHEBI:29108"/>
        <label>1</label>
    </ligand>
</feature>
<name>A0AAW0M043_QUESU</name>
<evidence type="ECO:0000256" key="8">
    <source>
        <dbReference type="ARBA" id="ARBA00022837"/>
    </source>
</evidence>
<keyword evidence="8 15" id="KW-0106">Calcium</keyword>
<keyword evidence="19" id="KW-0732">Signal</keyword>
<evidence type="ECO:0000256" key="5">
    <source>
        <dbReference type="ARBA" id="ARBA00022559"/>
    </source>
</evidence>
<feature type="binding site" evidence="15">
    <location>
        <position position="370"/>
    </location>
    <ligand>
        <name>Ca(2+)</name>
        <dbReference type="ChEBI" id="CHEBI:29108"/>
        <label>1</label>
    </ligand>
</feature>
<keyword evidence="9" id="KW-0560">Oxidoreductase</keyword>
<dbReference type="EMBL" id="PKMF04000038">
    <property type="protein sequence ID" value="KAK7856198.1"/>
    <property type="molecule type" value="Genomic_DNA"/>
</dbReference>
<dbReference type="GO" id="GO:0042744">
    <property type="term" value="P:hydrogen peroxide catabolic process"/>
    <property type="evidence" value="ECO:0007669"/>
    <property type="project" value="InterPro"/>
</dbReference>
<evidence type="ECO:0000256" key="9">
    <source>
        <dbReference type="ARBA" id="ARBA00023002"/>
    </source>
</evidence>
<feature type="disulfide bond" evidence="17">
    <location>
        <begin position="333"/>
        <end position="410"/>
    </location>
</feature>
<reference evidence="21 22" key="1">
    <citation type="journal article" date="2018" name="Sci. Data">
        <title>The draft genome sequence of cork oak.</title>
        <authorList>
            <person name="Ramos A.M."/>
            <person name="Usie A."/>
            <person name="Barbosa P."/>
            <person name="Barros P.M."/>
            <person name="Capote T."/>
            <person name="Chaves I."/>
            <person name="Simoes F."/>
            <person name="Abreu I."/>
            <person name="Carrasquinho I."/>
            <person name="Faro C."/>
            <person name="Guimaraes J.B."/>
            <person name="Mendonca D."/>
            <person name="Nobrega F."/>
            <person name="Rodrigues L."/>
            <person name="Saibo N.J.M."/>
            <person name="Varela M.C."/>
            <person name="Egas C."/>
            <person name="Matos J."/>
            <person name="Miguel C.M."/>
            <person name="Oliveira M.M."/>
            <person name="Ricardo C.P."/>
            <person name="Goncalves S."/>
        </authorList>
    </citation>
    <scope>NUCLEOTIDE SEQUENCE [LARGE SCALE GENOMIC DNA]</scope>
    <source>
        <strain evidence="22">cv. HL8</strain>
    </source>
</reference>
<evidence type="ECO:0000256" key="13">
    <source>
        <dbReference type="PIRSR" id="PIRSR600823-1"/>
    </source>
</evidence>
<evidence type="ECO:0000256" key="11">
    <source>
        <dbReference type="ARBA" id="ARBA00023157"/>
    </source>
</evidence>
<keyword evidence="18" id="KW-0472">Membrane</keyword>
<dbReference type="PRINTS" id="PR00461">
    <property type="entry name" value="PLPEROXIDASE"/>
</dbReference>
<feature type="transmembrane region" description="Helical" evidence="18">
    <location>
        <begin position="304"/>
        <end position="324"/>
    </location>
</feature>
<dbReference type="InterPro" id="IPR033905">
    <property type="entry name" value="Secretory_peroxidase"/>
</dbReference>
<dbReference type="EC" id="1.11.1.7" evidence="4"/>
<comment type="similarity">
    <text evidence="3">Belongs to the peroxidase family. Ascorbate peroxidase subfamily.</text>
</comment>
<evidence type="ECO:0000256" key="7">
    <source>
        <dbReference type="ARBA" id="ARBA00022723"/>
    </source>
</evidence>
<feature type="binding site" evidence="15">
    <location>
        <position position="540"/>
    </location>
    <ligand>
        <name>Ca(2+)</name>
        <dbReference type="ChEBI" id="CHEBI:29108"/>
        <label>2</label>
    </ligand>
</feature>
<feature type="binding site" evidence="15">
    <location>
        <position position="383"/>
    </location>
    <ligand>
        <name>Ca(2+)</name>
        <dbReference type="ChEBI" id="CHEBI:29108"/>
        <label>1</label>
    </ligand>
</feature>
<dbReference type="PRINTS" id="PR00458">
    <property type="entry name" value="PEROXIDASE"/>
</dbReference>
<evidence type="ECO:0000256" key="19">
    <source>
        <dbReference type="SAM" id="SignalP"/>
    </source>
</evidence>
<dbReference type="InterPro" id="IPR010255">
    <property type="entry name" value="Haem_peroxidase_sf"/>
</dbReference>
<dbReference type="GO" id="GO:0006979">
    <property type="term" value="P:response to oxidative stress"/>
    <property type="evidence" value="ECO:0007669"/>
    <property type="project" value="InterPro"/>
</dbReference>
<comment type="function">
    <text evidence="2">Removal of H(2)O(2), oxidation of toxic reductants, biosynthesis and degradation of lignin, suberization, auxin catabolism, response to environmental stresses such as wounding, pathogen attack and oxidative stress. These functions might be dependent on each isozyme/isoform in each plant tissue.</text>
</comment>
<dbReference type="GO" id="GO:0140825">
    <property type="term" value="F:lactoperoxidase activity"/>
    <property type="evidence" value="ECO:0007669"/>
    <property type="project" value="UniProtKB-EC"/>
</dbReference>
<feature type="binding site" evidence="15">
    <location>
        <position position="548"/>
    </location>
    <ligand>
        <name>Ca(2+)</name>
        <dbReference type="ChEBI" id="CHEBI:29108"/>
        <label>2</label>
    </ligand>
</feature>
<dbReference type="InterPro" id="IPR002016">
    <property type="entry name" value="Haem_peroxidase"/>
</dbReference>
<feature type="binding site" evidence="15">
    <location>
        <position position="489"/>
    </location>
    <ligand>
        <name>Ca(2+)</name>
        <dbReference type="ChEBI" id="CHEBI:29108"/>
        <label>2</label>
    </ligand>
</feature>
<protein>
    <recommendedName>
        <fullName evidence="4">peroxidase</fullName>
        <ecNumber evidence="4">1.11.1.7</ecNumber>
    </recommendedName>
</protein>
<dbReference type="CDD" id="cd00693">
    <property type="entry name" value="secretory_peroxidase"/>
    <property type="match status" value="2"/>
</dbReference>
<feature type="active site" description="Proton acceptor" evidence="13">
    <location>
        <position position="364"/>
    </location>
</feature>
<proteinExistence type="inferred from homology"/>
<evidence type="ECO:0000256" key="3">
    <source>
        <dbReference type="ARBA" id="ARBA00006873"/>
    </source>
</evidence>
<evidence type="ECO:0000313" key="21">
    <source>
        <dbReference type="EMBL" id="KAK7856198.1"/>
    </source>
</evidence>
<evidence type="ECO:0000256" key="2">
    <source>
        <dbReference type="ARBA" id="ARBA00002322"/>
    </source>
</evidence>
<keyword evidence="10 15" id="KW-0408">Iron</keyword>
<gene>
    <name evidence="21" type="primary">HRPN_1</name>
    <name evidence="21" type="ORF">CFP56_024460</name>
</gene>
<dbReference type="Pfam" id="PF00141">
    <property type="entry name" value="peroxidase"/>
    <property type="match status" value="3"/>
</dbReference>
<feature type="signal peptide" evidence="19">
    <location>
        <begin position="1"/>
        <end position="27"/>
    </location>
</feature>
<dbReference type="InterPro" id="IPR019794">
    <property type="entry name" value="Peroxidases_AS"/>
</dbReference>
<comment type="cofactor">
    <cofactor evidence="15">
        <name>heme b</name>
        <dbReference type="ChEBI" id="CHEBI:60344"/>
    </cofactor>
    <text evidence="15">Binds 1 heme b (iron(II)-protoporphyrin IX) group per subunit.</text>
</comment>
<evidence type="ECO:0000256" key="18">
    <source>
        <dbReference type="SAM" id="Phobius"/>
    </source>
</evidence>
<keyword evidence="6" id="KW-0349">Heme</keyword>
<dbReference type="PROSITE" id="PS00435">
    <property type="entry name" value="PEROXIDASE_1"/>
    <property type="match status" value="2"/>
</dbReference>
<evidence type="ECO:0000256" key="16">
    <source>
        <dbReference type="PIRSR" id="PIRSR600823-4"/>
    </source>
</evidence>
<feature type="disulfide bond" evidence="17">
    <location>
        <begin position="366"/>
        <end position="371"/>
    </location>
</feature>
<evidence type="ECO:0000256" key="15">
    <source>
        <dbReference type="PIRSR" id="PIRSR600823-3"/>
    </source>
</evidence>
<feature type="site" description="Transition state stabilizer" evidence="16">
    <location>
        <position position="360"/>
    </location>
</feature>
<dbReference type="PANTHER" id="PTHR31388:SF6">
    <property type="entry name" value="PEROXIDASE"/>
    <property type="match status" value="1"/>
</dbReference>
<feature type="chain" id="PRO_5043530521" description="peroxidase" evidence="19">
    <location>
        <begin position="28"/>
        <end position="933"/>
    </location>
</feature>
<dbReference type="Proteomes" id="UP000237347">
    <property type="component" value="Unassembled WGS sequence"/>
</dbReference>
<accession>A0AAW0M043</accession>
<keyword evidence="18" id="KW-1133">Transmembrane helix</keyword>
<feature type="binding site" evidence="14">
    <location>
        <position position="458"/>
    </location>
    <ligand>
        <name>substrate</name>
    </ligand>
</feature>
<keyword evidence="22" id="KW-1185">Reference proteome</keyword>
<dbReference type="GO" id="GO:0046872">
    <property type="term" value="F:metal ion binding"/>
    <property type="evidence" value="ECO:0007669"/>
    <property type="project" value="UniProtKB-KW"/>
</dbReference>
<feature type="domain" description="Plant heme peroxidase family profile" evidence="20">
    <location>
        <begin position="677"/>
        <end position="933"/>
    </location>
</feature>
<sequence length="933" mass="99929">MGGARLALRASMVVVLVLKDLAKTTSSMPVVNKVLGIETVPAFALPNAAIATAVVQSKCHTPYNNNQINISNWVLRNILTKGCDASILLDTSNGEKFALPNLNSVRGFNVVDNIKSSVESACPGVSGGPTWKVPLGRRDALVANQTGANAGLPSPFDSQGNIALKFANVGLNLTDVVSLSEGHTIGLSRCLLFSNRLFNFARTGNPDSTLDTNMLSDLQNICPVNGDANKATFLDRNSNDLFDNHYFQNLLNGKGLLSQNDNPNTNSGLFFADFANSMIKMGNISPLTGSSGQIRKNCRKSNSFYGYSLILAFFMLFLAARSQLITDFYNKSCPNLLTIVRTQVQNAIKVETRMAASLLRLHFHDCFVNGCDGSILLDGSDGEKFALPNLNSVRGFEVVDNIKSSVESACPGVVSCADLLAIAARDSVLLSGGPTWKVLLGRRDALVANQSGANTSLPSPFDNLGNITLKFANVGLNVTDVVSLSGGHTIGQARCAVFSNRLYNFSGPGIPDSTLDTNMLSDLQNVCPVNGDGNKTAFLDRNSTDLFDNHYFQNLVNQKGLLSSDQILFSSDEAKTTTQSLVQSYSTNPSRFSADFLNSMIKMGNISPLTGDEAKTTTQSLVQSYSTNPSRFSADFLNSMIKMGNISPLTGSSNDSFCEFIVFKFYCSTEPYVLRYHGCDGSILLDDADGIASEKNAAPNADSAAGFDVVDDIKTALENVCPGVVSCADILAISSQLLVSMAGGPTWEVQLGRRDSKAANQAGANTSIPSPFESLSNVTAKFTAVGLDSTDLVALSGAHTFGRAQCRVFSQRLYNFSNTGNPDPSLDTTYLGTLRQTCPEGGNGNAITNLDPSTPNGFDNNYFTNLQNNQGLLQTDQELFSTTGADTVDIVNRFANSQSEFFDNFAKSMVKMGNISPLPGNNGEIRLDCKRVN</sequence>
<evidence type="ECO:0000313" key="22">
    <source>
        <dbReference type="Proteomes" id="UP000237347"/>
    </source>
</evidence>
<dbReference type="Gene3D" id="1.10.520.10">
    <property type="match status" value="3"/>
</dbReference>
<dbReference type="AlphaFoldDB" id="A0AAW0M043"/>
<feature type="binding site" evidence="15">
    <location>
        <position position="372"/>
    </location>
    <ligand>
        <name>Ca(2+)</name>
        <dbReference type="ChEBI" id="CHEBI:29108"/>
        <label>1</label>
    </ligand>
</feature>
<evidence type="ECO:0000256" key="12">
    <source>
        <dbReference type="ARBA" id="ARBA00023180"/>
    </source>
</evidence>
<keyword evidence="7 15" id="KW-0479">Metal-binding</keyword>
<evidence type="ECO:0000256" key="17">
    <source>
        <dbReference type="PIRSR" id="PIRSR600823-5"/>
    </source>
</evidence>
<comment type="cofactor">
    <cofactor evidence="15">
        <name>Ca(2+)</name>
        <dbReference type="ChEBI" id="CHEBI:29108"/>
    </cofactor>
    <text evidence="15">Binds 2 calcium ions per subunit.</text>
</comment>
<comment type="caution">
    <text evidence="21">The sequence shown here is derived from an EMBL/GenBank/DDBJ whole genome shotgun (WGS) entry which is preliminary data.</text>
</comment>
<dbReference type="PANTHER" id="PTHR31388">
    <property type="entry name" value="PEROXIDASE 72-RELATED"/>
    <property type="match status" value="1"/>
</dbReference>
<feature type="domain" description="Plant heme peroxidase family profile" evidence="20">
    <location>
        <begin position="323"/>
        <end position="638"/>
    </location>
</feature>
<feature type="binding site" description="axial binding residue" evidence="15">
    <location>
        <position position="488"/>
    </location>
    <ligand>
        <name>heme b</name>
        <dbReference type="ChEBI" id="CHEBI:60344"/>
    </ligand>
    <ligandPart>
        <name>Fe</name>
        <dbReference type="ChEBI" id="CHEBI:18248"/>
    </ligandPart>
</feature>
<keyword evidence="18" id="KW-0812">Transmembrane</keyword>
<feature type="binding site" evidence="15">
    <location>
        <position position="374"/>
    </location>
    <ligand>
        <name>Ca(2+)</name>
        <dbReference type="ChEBI" id="CHEBI:29108"/>
        <label>1</label>
    </ligand>
</feature>
<evidence type="ECO:0000256" key="1">
    <source>
        <dbReference type="ARBA" id="ARBA00000189"/>
    </source>
</evidence>
<feature type="disulfide bond" evidence="17">
    <location>
        <begin position="495"/>
        <end position="527"/>
    </location>
</feature>
<comment type="catalytic activity">
    <reaction evidence="1">
        <text>2 a phenolic donor + H2O2 = 2 a phenolic radical donor + 2 H2O</text>
        <dbReference type="Rhea" id="RHEA:56136"/>
        <dbReference type="ChEBI" id="CHEBI:15377"/>
        <dbReference type="ChEBI" id="CHEBI:16240"/>
        <dbReference type="ChEBI" id="CHEBI:139520"/>
        <dbReference type="ChEBI" id="CHEBI:139521"/>
        <dbReference type="EC" id="1.11.1.7"/>
    </reaction>
</comment>
<evidence type="ECO:0000256" key="4">
    <source>
        <dbReference type="ARBA" id="ARBA00012313"/>
    </source>
</evidence>
<feature type="domain" description="Plant heme peroxidase family profile" evidence="20">
    <location>
        <begin position="79"/>
        <end position="302"/>
    </location>
</feature>
<dbReference type="PROSITE" id="PS00436">
    <property type="entry name" value="PEROXIDASE_2"/>
    <property type="match status" value="1"/>
</dbReference>
<evidence type="ECO:0000256" key="14">
    <source>
        <dbReference type="PIRSR" id="PIRSR600823-2"/>
    </source>
</evidence>
<dbReference type="Gene3D" id="1.10.420.10">
    <property type="entry name" value="Peroxidase, domain 2"/>
    <property type="match status" value="3"/>
</dbReference>
<dbReference type="FunFam" id="1.10.520.10:FF:000009">
    <property type="entry name" value="Peroxidase"/>
    <property type="match status" value="1"/>
</dbReference>
<evidence type="ECO:0000259" key="20">
    <source>
        <dbReference type="PROSITE" id="PS50873"/>
    </source>
</evidence>
<organism evidence="21 22">
    <name type="scientific">Quercus suber</name>
    <name type="common">Cork oak</name>
    <dbReference type="NCBI Taxonomy" id="58331"/>
    <lineage>
        <taxon>Eukaryota</taxon>
        <taxon>Viridiplantae</taxon>
        <taxon>Streptophyta</taxon>
        <taxon>Embryophyta</taxon>
        <taxon>Tracheophyta</taxon>
        <taxon>Spermatophyta</taxon>
        <taxon>Magnoliopsida</taxon>
        <taxon>eudicotyledons</taxon>
        <taxon>Gunneridae</taxon>
        <taxon>Pentapetalae</taxon>
        <taxon>rosids</taxon>
        <taxon>fabids</taxon>
        <taxon>Fagales</taxon>
        <taxon>Fagaceae</taxon>
        <taxon>Quercus</taxon>
    </lineage>
</organism>
<keyword evidence="5 21" id="KW-0575">Peroxidase</keyword>
<evidence type="ECO:0000256" key="10">
    <source>
        <dbReference type="ARBA" id="ARBA00023004"/>
    </source>
</evidence>
<dbReference type="GO" id="GO:0020037">
    <property type="term" value="F:heme binding"/>
    <property type="evidence" value="ECO:0007669"/>
    <property type="project" value="InterPro"/>
</dbReference>
<dbReference type="InterPro" id="IPR000823">
    <property type="entry name" value="Peroxidase_pln"/>
</dbReference>